<evidence type="ECO:0000313" key="2">
    <source>
        <dbReference type="WBParaSite" id="ALUE_0000872501-mRNA-1"/>
    </source>
</evidence>
<protein>
    <submittedName>
        <fullName evidence="2">Uncharacterized protein</fullName>
    </submittedName>
</protein>
<proteinExistence type="predicted"/>
<dbReference type="WBParaSite" id="ALUE_0000872501-mRNA-1">
    <property type="protein sequence ID" value="ALUE_0000872501-mRNA-1"/>
    <property type="gene ID" value="ALUE_0000872501"/>
</dbReference>
<organism evidence="1 2">
    <name type="scientific">Ascaris lumbricoides</name>
    <name type="common">Giant roundworm</name>
    <dbReference type="NCBI Taxonomy" id="6252"/>
    <lineage>
        <taxon>Eukaryota</taxon>
        <taxon>Metazoa</taxon>
        <taxon>Ecdysozoa</taxon>
        <taxon>Nematoda</taxon>
        <taxon>Chromadorea</taxon>
        <taxon>Rhabditida</taxon>
        <taxon>Spirurina</taxon>
        <taxon>Ascaridomorpha</taxon>
        <taxon>Ascaridoidea</taxon>
        <taxon>Ascarididae</taxon>
        <taxon>Ascaris</taxon>
    </lineage>
</organism>
<accession>A0A9J2PFF9</accession>
<dbReference type="Proteomes" id="UP000036681">
    <property type="component" value="Unplaced"/>
</dbReference>
<sequence>MDISQVVITLLCPRSGIERRLDKLGYRKAQHVPREVTQPNECTCTDYVTEISPSVGPGCCVTSLTMHFLETVVYADVECRLANRKIRTFVEVVVEQLFMMLPSVFEVLPGETKNWAKKAVANVAEQVNSPEPPDEAVDRATKSGEPDCLPGELTEQIYSVAYSKVVDHTDSYDFKTCSPSAALIFGIWWESCPHPKAIAEISYPDCDLQLFS</sequence>
<dbReference type="AlphaFoldDB" id="A0A9J2PFF9"/>
<name>A0A9J2PFF9_ASCLU</name>
<reference evidence="2" key="1">
    <citation type="submission" date="2023-03" db="UniProtKB">
        <authorList>
            <consortium name="WormBaseParasite"/>
        </authorList>
    </citation>
    <scope>IDENTIFICATION</scope>
</reference>
<evidence type="ECO:0000313" key="1">
    <source>
        <dbReference type="Proteomes" id="UP000036681"/>
    </source>
</evidence>
<keyword evidence="1" id="KW-1185">Reference proteome</keyword>